<proteinExistence type="predicted"/>
<gene>
    <name evidence="4" type="ORF">JHT90_04085</name>
</gene>
<name>A0A974NH32_9GAMM</name>
<evidence type="ECO:0000259" key="2">
    <source>
        <dbReference type="PROSITE" id="PS50110"/>
    </source>
</evidence>
<evidence type="ECO:0000313" key="5">
    <source>
        <dbReference type="Proteomes" id="UP000595278"/>
    </source>
</evidence>
<dbReference type="SUPFAM" id="SSF52172">
    <property type="entry name" value="CheY-like"/>
    <property type="match status" value="1"/>
</dbReference>
<dbReference type="AlphaFoldDB" id="A0A974NH32"/>
<dbReference type="Gene3D" id="1.10.3210.10">
    <property type="entry name" value="Hypothetical protein af1432"/>
    <property type="match status" value="1"/>
</dbReference>
<dbReference type="SUPFAM" id="SSF109604">
    <property type="entry name" value="HD-domain/PDEase-like"/>
    <property type="match status" value="1"/>
</dbReference>
<dbReference type="RefSeq" id="WP_201094479.1">
    <property type="nucleotide sequence ID" value="NZ_CP067393.1"/>
</dbReference>
<dbReference type="InterPro" id="IPR003607">
    <property type="entry name" value="HD/PDEase_dom"/>
</dbReference>
<organism evidence="4 5">
    <name type="scientific">Entomomonas asaccharolytica</name>
    <dbReference type="NCBI Taxonomy" id="2785331"/>
    <lineage>
        <taxon>Bacteria</taxon>
        <taxon>Pseudomonadati</taxon>
        <taxon>Pseudomonadota</taxon>
        <taxon>Gammaproteobacteria</taxon>
        <taxon>Pseudomonadales</taxon>
        <taxon>Pseudomonadaceae</taxon>
        <taxon>Entomomonas</taxon>
    </lineage>
</organism>
<dbReference type="SMART" id="SM00471">
    <property type="entry name" value="HDc"/>
    <property type="match status" value="1"/>
</dbReference>
<accession>A0A974NH32</accession>
<dbReference type="KEGG" id="eaz:JHT90_04085"/>
<dbReference type="CDD" id="cd19920">
    <property type="entry name" value="REC_PA4781-like"/>
    <property type="match status" value="1"/>
</dbReference>
<dbReference type="InterPro" id="IPR011006">
    <property type="entry name" value="CheY-like_superfamily"/>
</dbReference>
<evidence type="ECO:0000313" key="4">
    <source>
        <dbReference type="EMBL" id="QQP86427.1"/>
    </source>
</evidence>
<dbReference type="Gene3D" id="3.40.50.2300">
    <property type="match status" value="1"/>
</dbReference>
<dbReference type="Pfam" id="PF13487">
    <property type="entry name" value="HD_5"/>
    <property type="match status" value="1"/>
</dbReference>
<dbReference type="InterPro" id="IPR052020">
    <property type="entry name" value="Cyclic_di-GMP/3'3'-cGAMP_PDE"/>
</dbReference>
<dbReference type="SMART" id="SM00448">
    <property type="entry name" value="REC"/>
    <property type="match status" value="1"/>
</dbReference>
<reference evidence="4 5" key="1">
    <citation type="submission" date="2021-01" db="EMBL/GenBank/DDBJ databases">
        <title>Entomomonas sp. F2A isolated from a house cricket (Acheta domesticus).</title>
        <authorList>
            <person name="Spergser J."/>
            <person name="Busse H.-J."/>
        </authorList>
    </citation>
    <scope>NUCLEOTIDE SEQUENCE [LARGE SCALE GENOMIC DNA]</scope>
    <source>
        <strain evidence="4 5">F2A</strain>
    </source>
</reference>
<sequence length="326" mass="36812">MPAKILLVDDEPSNLQLLRQTLKDDYELFFAKDGKTSLELAEQNQPDLILLDVLMPLLDGFETCRQLKNNQKTKHIPVIFVTSLNDAIDESKGFEVGGVDYISKPIKPITVKARIKTHLTLVDIAELRRTQLQIVECLGRAAEYKDDDTGQHVSRMSRYAKVLAKAAGFSEEQADLLMNAVPMHDIGKIGIPDSILMKQAALTPEEWDIMRTHVAIGVEIIGDDPAELFRIARTVAQYHHEKWDGSGYPHGLKQQQIPIEARIVAIADVFDALTNNRPYKAAWSVEQAIEYMLEQKEKHFDPDLLSLFIDNMPAILEIKVKFADQN</sequence>
<evidence type="ECO:0000256" key="1">
    <source>
        <dbReference type="PROSITE-ProRule" id="PRU00169"/>
    </source>
</evidence>
<dbReference type="InterPro" id="IPR001789">
    <property type="entry name" value="Sig_transdc_resp-reg_receiver"/>
</dbReference>
<evidence type="ECO:0000259" key="3">
    <source>
        <dbReference type="PROSITE" id="PS51832"/>
    </source>
</evidence>
<keyword evidence="1" id="KW-0597">Phosphoprotein</keyword>
<dbReference type="EMBL" id="CP067393">
    <property type="protein sequence ID" value="QQP86427.1"/>
    <property type="molecule type" value="Genomic_DNA"/>
</dbReference>
<feature type="domain" description="Response regulatory" evidence="2">
    <location>
        <begin position="4"/>
        <end position="119"/>
    </location>
</feature>
<dbReference type="PANTHER" id="PTHR45228:SF5">
    <property type="entry name" value="CYCLIC DI-GMP PHOSPHODIESTERASE VC_1348-RELATED"/>
    <property type="match status" value="1"/>
</dbReference>
<dbReference type="PROSITE" id="PS51832">
    <property type="entry name" value="HD_GYP"/>
    <property type="match status" value="1"/>
</dbReference>
<feature type="domain" description="HD-GYP" evidence="3">
    <location>
        <begin position="127"/>
        <end position="324"/>
    </location>
</feature>
<dbReference type="PROSITE" id="PS50110">
    <property type="entry name" value="RESPONSE_REGULATORY"/>
    <property type="match status" value="1"/>
</dbReference>
<protein>
    <submittedName>
        <fullName evidence="4">Response regulator</fullName>
    </submittedName>
</protein>
<dbReference type="CDD" id="cd00077">
    <property type="entry name" value="HDc"/>
    <property type="match status" value="1"/>
</dbReference>
<dbReference type="InterPro" id="IPR037522">
    <property type="entry name" value="HD_GYP_dom"/>
</dbReference>
<feature type="modified residue" description="4-aspartylphosphate" evidence="1">
    <location>
        <position position="52"/>
    </location>
</feature>
<dbReference type="GO" id="GO:0008081">
    <property type="term" value="F:phosphoric diester hydrolase activity"/>
    <property type="evidence" value="ECO:0007669"/>
    <property type="project" value="UniProtKB-ARBA"/>
</dbReference>
<keyword evidence="5" id="KW-1185">Reference proteome</keyword>
<dbReference type="Proteomes" id="UP000595278">
    <property type="component" value="Chromosome"/>
</dbReference>
<dbReference type="GO" id="GO:0000160">
    <property type="term" value="P:phosphorelay signal transduction system"/>
    <property type="evidence" value="ECO:0007669"/>
    <property type="project" value="InterPro"/>
</dbReference>
<dbReference type="Pfam" id="PF00072">
    <property type="entry name" value="Response_reg"/>
    <property type="match status" value="1"/>
</dbReference>
<dbReference type="PANTHER" id="PTHR45228">
    <property type="entry name" value="CYCLIC DI-GMP PHOSPHODIESTERASE TM_0186-RELATED"/>
    <property type="match status" value="1"/>
</dbReference>